<name>A0A843VFX2_COLES</name>
<organism evidence="2 3">
    <name type="scientific">Colocasia esculenta</name>
    <name type="common">Wild taro</name>
    <name type="synonym">Arum esculentum</name>
    <dbReference type="NCBI Taxonomy" id="4460"/>
    <lineage>
        <taxon>Eukaryota</taxon>
        <taxon>Viridiplantae</taxon>
        <taxon>Streptophyta</taxon>
        <taxon>Embryophyta</taxon>
        <taxon>Tracheophyta</taxon>
        <taxon>Spermatophyta</taxon>
        <taxon>Magnoliopsida</taxon>
        <taxon>Liliopsida</taxon>
        <taxon>Araceae</taxon>
        <taxon>Aroideae</taxon>
        <taxon>Colocasieae</taxon>
        <taxon>Colocasia</taxon>
    </lineage>
</organism>
<gene>
    <name evidence="2" type="ORF">Taro_025211</name>
</gene>
<dbReference type="Gene3D" id="3.40.462.20">
    <property type="match status" value="1"/>
</dbReference>
<proteinExistence type="predicted"/>
<dbReference type="InterPro" id="IPR016169">
    <property type="entry name" value="FAD-bd_PCMH_sub2"/>
</dbReference>
<sequence length="83" mass="8838">MAGVGVLLRGVHGAARQASEVLLDRRPKFNSSFKAKSDFVGEPISVAQGGRASGPSSWRPGGSRISETAITFPHRKGNLFNMQ</sequence>
<dbReference type="Gene3D" id="3.30.465.10">
    <property type="match status" value="1"/>
</dbReference>
<comment type="caution">
    <text evidence="2">The sequence shown here is derived from an EMBL/GenBank/DDBJ whole genome shotgun (WGS) entry which is preliminary data.</text>
</comment>
<dbReference type="EMBL" id="NMUH01001462">
    <property type="protein sequence ID" value="MQL92590.1"/>
    <property type="molecule type" value="Genomic_DNA"/>
</dbReference>
<dbReference type="Proteomes" id="UP000652761">
    <property type="component" value="Unassembled WGS sequence"/>
</dbReference>
<feature type="compositionally biased region" description="Low complexity" evidence="1">
    <location>
        <begin position="49"/>
        <end position="64"/>
    </location>
</feature>
<keyword evidence="3" id="KW-1185">Reference proteome</keyword>
<feature type="region of interest" description="Disordered" evidence="1">
    <location>
        <begin position="45"/>
        <end position="64"/>
    </location>
</feature>
<evidence type="ECO:0000256" key="1">
    <source>
        <dbReference type="SAM" id="MobiDB-lite"/>
    </source>
</evidence>
<reference evidence="2" key="1">
    <citation type="submission" date="2017-07" db="EMBL/GenBank/DDBJ databases">
        <title>Taro Niue Genome Assembly and Annotation.</title>
        <authorList>
            <person name="Atibalentja N."/>
            <person name="Keating K."/>
            <person name="Fields C.J."/>
        </authorList>
    </citation>
    <scope>NUCLEOTIDE SEQUENCE</scope>
    <source>
        <strain evidence="2">Niue_2</strain>
        <tissue evidence="2">Leaf</tissue>
    </source>
</reference>
<evidence type="ECO:0000313" key="2">
    <source>
        <dbReference type="EMBL" id="MQL92590.1"/>
    </source>
</evidence>
<accession>A0A843VFX2</accession>
<dbReference type="OrthoDB" id="407275at2759"/>
<evidence type="ECO:0000313" key="3">
    <source>
        <dbReference type="Proteomes" id="UP000652761"/>
    </source>
</evidence>
<protein>
    <submittedName>
        <fullName evidence="2">Uncharacterized protein</fullName>
    </submittedName>
</protein>
<dbReference type="AlphaFoldDB" id="A0A843VFX2"/>